<comment type="caution">
    <text evidence="3">The sequence shown here is derived from an EMBL/GenBank/DDBJ whole genome shotgun (WGS) entry which is preliminary data.</text>
</comment>
<protein>
    <recommendedName>
        <fullName evidence="2">DUF3533 domain-containing protein</fullName>
    </recommendedName>
</protein>
<dbReference type="GeneID" id="34573594"/>
<keyword evidence="1" id="KW-1133">Transmembrane helix</keyword>
<evidence type="ECO:0000313" key="3">
    <source>
        <dbReference type="EMBL" id="OGE56377.1"/>
    </source>
</evidence>
<evidence type="ECO:0000259" key="2">
    <source>
        <dbReference type="Pfam" id="PF12051"/>
    </source>
</evidence>
<dbReference type="PANTHER" id="PTHR34814:SF2">
    <property type="entry name" value="DUF3533 DOMAIN-CONTAINING PROTEIN"/>
    <property type="match status" value="1"/>
</dbReference>
<feature type="transmembrane region" description="Helical" evidence="1">
    <location>
        <begin position="309"/>
        <end position="329"/>
    </location>
</feature>
<dbReference type="OrthoDB" id="2140105at2759"/>
<feature type="transmembrane region" description="Helical" evidence="1">
    <location>
        <begin position="366"/>
        <end position="387"/>
    </location>
</feature>
<evidence type="ECO:0000313" key="4">
    <source>
        <dbReference type="Proteomes" id="UP000177622"/>
    </source>
</evidence>
<dbReference type="InterPro" id="IPR053001">
    <property type="entry name" value="MNNG_permease-like"/>
</dbReference>
<name>A0A1F5LTC8_PENAI</name>
<organism evidence="3 4">
    <name type="scientific">Penicillium arizonense</name>
    <dbReference type="NCBI Taxonomy" id="1835702"/>
    <lineage>
        <taxon>Eukaryota</taxon>
        <taxon>Fungi</taxon>
        <taxon>Dikarya</taxon>
        <taxon>Ascomycota</taxon>
        <taxon>Pezizomycotina</taxon>
        <taxon>Eurotiomycetes</taxon>
        <taxon>Eurotiomycetidae</taxon>
        <taxon>Eurotiales</taxon>
        <taxon>Aspergillaceae</taxon>
        <taxon>Penicillium</taxon>
    </lineage>
</organism>
<dbReference type="Pfam" id="PF12051">
    <property type="entry name" value="DUF3533"/>
    <property type="match status" value="1"/>
</dbReference>
<proteinExistence type="predicted"/>
<evidence type="ECO:0000256" key="1">
    <source>
        <dbReference type="SAM" id="Phobius"/>
    </source>
</evidence>
<dbReference type="AlphaFoldDB" id="A0A1F5LTC8"/>
<keyword evidence="1" id="KW-0812">Transmembrane</keyword>
<dbReference type="InterPro" id="IPR022703">
    <property type="entry name" value="DUF3533"/>
</dbReference>
<dbReference type="STRING" id="1835702.A0A1F5LTC8"/>
<dbReference type="GO" id="GO:0016020">
    <property type="term" value="C:membrane"/>
    <property type="evidence" value="ECO:0007669"/>
    <property type="project" value="TreeGrafter"/>
</dbReference>
<reference evidence="3 4" key="1">
    <citation type="journal article" date="2016" name="Sci. Rep.">
        <title>Penicillium arizonense, a new, genome sequenced fungal species, reveals a high chemical diversity in secreted metabolites.</title>
        <authorList>
            <person name="Grijseels S."/>
            <person name="Nielsen J.C."/>
            <person name="Randelovic M."/>
            <person name="Nielsen J."/>
            <person name="Nielsen K.F."/>
            <person name="Workman M."/>
            <person name="Frisvad J.C."/>
        </authorList>
    </citation>
    <scope>NUCLEOTIDE SEQUENCE [LARGE SCALE GENOMIC DNA]</scope>
    <source>
        <strain evidence="3 4">CBS 141311</strain>
    </source>
</reference>
<dbReference type="Proteomes" id="UP000177622">
    <property type="component" value="Unassembled WGS sequence"/>
</dbReference>
<dbReference type="RefSeq" id="XP_022491805.1">
    <property type="nucleotide sequence ID" value="XM_022628860.1"/>
</dbReference>
<keyword evidence="4" id="KW-1185">Reference proteome</keyword>
<dbReference type="EMBL" id="LXJU01000003">
    <property type="protein sequence ID" value="OGE56377.1"/>
    <property type="molecule type" value="Genomic_DNA"/>
</dbReference>
<accession>A0A1F5LTC8</accession>
<keyword evidence="1" id="KW-0472">Membrane</keyword>
<feature type="transmembrane region" description="Helical" evidence="1">
    <location>
        <begin position="248"/>
        <end position="268"/>
    </location>
</feature>
<gene>
    <name evidence="3" type="ORF">PENARI_c003G12484</name>
</gene>
<dbReference type="PANTHER" id="PTHR34814">
    <property type="entry name" value="NITROSOGUANIDINE RESISTANCE PROTEIN SNG1"/>
    <property type="match status" value="1"/>
</dbReference>
<sequence length="441" mass="50025">MGPFTRMKSGFLPAIIVTFVLLQLLFLLNMCYLHATQYRSLTRSHNFKVLYVDYDGGVIGKSVSDAYQDLRGDSFPTLHEVAPSEYPQPSDIRDAVCRGKYWGAIYAKSDGSVNLTSALESGASTPTSLAYVWNGARYPVFSQSVVYSNLLKLIQTTRSTYYDNNGSSVATTANFSIPATLKAFTDPIQAEQINIKETEEGTRVFYNTISMAMPIVQQFFYMLALNGIGSVFDAFTKLSWKTNALLRLTVSILYTFVGALCMTGYIWAYRETWHQTGSHFALTWMILWLLMHINILFFDITTAFVEIQWMPYIVLTWVILNVASTITPFEMSPAFFRWEYALPSHEAYQVLLQIWSGGCNNRLYQALPIMFTWWIIGVPASVFAMYYRCRKAVAEVEHSDCEIQGKNVATENQTVTEIHGSDGEWRGNEDEVQALPVQQFD</sequence>
<feature type="transmembrane region" description="Helical" evidence="1">
    <location>
        <begin position="280"/>
        <end position="297"/>
    </location>
</feature>
<feature type="domain" description="DUF3533" evidence="2">
    <location>
        <begin position="19"/>
        <end position="377"/>
    </location>
</feature>